<evidence type="ECO:0000256" key="1">
    <source>
        <dbReference type="ARBA" id="ARBA00022679"/>
    </source>
</evidence>
<dbReference type="Proteomes" id="UP000539953">
    <property type="component" value="Unassembled WGS sequence"/>
</dbReference>
<dbReference type="PIRSF" id="PIRSF004976">
    <property type="entry name" value="ATPase_YdaO"/>
    <property type="match status" value="1"/>
</dbReference>
<sequence>MKLRHILGAIQKADTDFGMIEDGDKIAVAFSGGKDSMLLFLALSIYQKYKTKHFSLCGIHVDVGFENFDHQPMIDFAEQYNLDLIIDQTRIYEILKKHPNPRGQIQCSLCSNLKKGDLFRAAKANGCNKVAFGHHGDDAVETLFMNMMYGSRIATFQPKQYMSRQQMDLIRPMIYLKEQDIIEACRKNHITGVRRVCPNDGFTRRQYIKEKLNAFYAENPEAHDNFISSLSNIDQIELWKSSAK</sequence>
<dbReference type="GO" id="GO:0016740">
    <property type="term" value="F:transferase activity"/>
    <property type="evidence" value="ECO:0007669"/>
    <property type="project" value="UniProtKB-KW"/>
</dbReference>
<feature type="binding site" evidence="2">
    <location>
        <begin position="29"/>
        <end position="31"/>
    </location>
    <ligand>
        <name>ATP</name>
        <dbReference type="ChEBI" id="CHEBI:30616"/>
    </ligand>
</feature>
<dbReference type="PANTHER" id="PTHR43686:SF1">
    <property type="entry name" value="AMINOTRAN_5 DOMAIN-CONTAINING PROTEIN"/>
    <property type="match status" value="1"/>
</dbReference>
<dbReference type="SUPFAM" id="SSF52402">
    <property type="entry name" value="Adenine nucleotide alpha hydrolases-like"/>
    <property type="match status" value="1"/>
</dbReference>
<dbReference type="AlphaFoldDB" id="A0A7W8CXZ8"/>
<proteinExistence type="predicted"/>
<feature type="binding site" evidence="2">
    <location>
        <position position="133"/>
    </location>
    <ligand>
        <name>ATP</name>
        <dbReference type="ChEBI" id="CHEBI:30616"/>
    </ligand>
</feature>
<organism evidence="4 5">
    <name type="scientific">Catenisphaera adipataccumulans</name>
    <dbReference type="NCBI Taxonomy" id="700500"/>
    <lineage>
        <taxon>Bacteria</taxon>
        <taxon>Bacillati</taxon>
        <taxon>Bacillota</taxon>
        <taxon>Erysipelotrichia</taxon>
        <taxon>Erysipelotrichales</taxon>
        <taxon>Erysipelotrichaceae</taxon>
        <taxon>Catenisphaera</taxon>
    </lineage>
</organism>
<dbReference type="InterPro" id="IPR035107">
    <property type="entry name" value="tRNA_thiolation_TtcA_Ctu1"/>
</dbReference>
<feature type="binding site" evidence="2">
    <location>
        <position position="35"/>
    </location>
    <ligand>
        <name>ATP</name>
        <dbReference type="ChEBI" id="CHEBI:30616"/>
    </ligand>
</feature>
<dbReference type="GO" id="GO:0005524">
    <property type="term" value="F:ATP binding"/>
    <property type="evidence" value="ECO:0007669"/>
    <property type="project" value="UniProtKB-KW"/>
</dbReference>
<protein>
    <submittedName>
        <fullName evidence="4">tRNA(Ile)-lysidine synthase TilS/MesJ</fullName>
    </submittedName>
</protein>
<dbReference type="InterPro" id="IPR011063">
    <property type="entry name" value="TilS/TtcA_N"/>
</dbReference>
<dbReference type="Gene3D" id="3.40.50.620">
    <property type="entry name" value="HUPs"/>
    <property type="match status" value="1"/>
</dbReference>
<gene>
    <name evidence="4" type="ORF">HNQ47_001726</name>
</gene>
<evidence type="ECO:0000256" key="2">
    <source>
        <dbReference type="PIRSR" id="PIRSR004976-51"/>
    </source>
</evidence>
<keyword evidence="5" id="KW-1185">Reference proteome</keyword>
<dbReference type="InterPro" id="IPR014729">
    <property type="entry name" value="Rossmann-like_a/b/a_fold"/>
</dbReference>
<dbReference type="RefSeq" id="WP_183328982.1">
    <property type="nucleotide sequence ID" value="NZ_JACHHK010000007.1"/>
</dbReference>
<dbReference type="PANTHER" id="PTHR43686">
    <property type="entry name" value="SULFURTRANSFERASE-RELATED"/>
    <property type="match status" value="1"/>
</dbReference>
<reference evidence="4 5" key="1">
    <citation type="submission" date="2020-08" db="EMBL/GenBank/DDBJ databases">
        <title>Genomic Encyclopedia of Type Strains, Phase IV (KMG-IV): sequencing the most valuable type-strain genomes for metagenomic binning, comparative biology and taxonomic classification.</title>
        <authorList>
            <person name="Goeker M."/>
        </authorList>
    </citation>
    <scope>NUCLEOTIDE SEQUENCE [LARGE SCALE GENOMIC DNA]</scope>
    <source>
        <strain evidence="4 5">DSM 25799</strain>
    </source>
</reference>
<evidence type="ECO:0000313" key="5">
    <source>
        <dbReference type="Proteomes" id="UP000539953"/>
    </source>
</evidence>
<dbReference type="GO" id="GO:0008033">
    <property type="term" value="P:tRNA processing"/>
    <property type="evidence" value="ECO:0007669"/>
    <property type="project" value="InterPro"/>
</dbReference>
<feature type="binding site" evidence="2">
    <location>
        <position position="61"/>
    </location>
    <ligand>
        <name>ATP</name>
        <dbReference type="ChEBI" id="CHEBI:30616"/>
    </ligand>
</feature>
<keyword evidence="2" id="KW-0547">Nucleotide-binding</keyword>
<feature type="domain" description="tRNA(Ile)-lysidine/2-thiocytidine synthase N-terminal" evidence="3">
    <location>
        <begin position="25"/>
        <end position="191"/>
    </location>
</feature>
<name>A0A7W8CXZ8_9FIRM</name>
<feature type="binding site" evidence="2">
    <location>
        <position position="138"/>
    </location>
    <ligand>
        <name>ATP</name>
        <dbReference type="ChEBI" id="CHEBI:30616"/>
    </ligand>
</feature>
<evidence type="ECO:0000313" key="4">
    <source>
        <dbReference type="EMBL" id="MBB5183687.1"/>
    </source>
</evidence>
<keyword evidence="2" id="KW-0067">ATP-binding</keyword>
<keyword evidence="1" id="KW-0808">Transferase</keyword>
<accession>A0A7W8CXZ8</accession>
<evidence type="ECO:0000259" key="3">
    <source>
        <dbReference type="Pfam" id="PF01171"/>
    </source>
</evidence>
<dbReference type="Pfam" id="PF01171">
    <property type="entry name" value="ATP_bind_3"/>
    <property type="match status" value="1"/>
</dbReference>
<dbReference type="EMBL" id="JACHHK010000007">
    <property type="protein sequence ID" value="MBB5183687.1"/>
    <property type="molecule type" value="Genomic_DNA"/>
</dbReference>
<dbReference type="CDD" id="cd24138">
    <property type="entry name" value="TtcA-like"/>
    <property type="match status" value="1"/>
</dbReference>
<comment type="caution">
    <text evidence="4">The sequence shown here is derived from an EMBL/GenBank/DDBJ whole genome shotgun (WGS) entry which is preliminary data.</text>
</comment>